<feature type="transmembrane region" description="Helical" evidence="8">
    <location>
        <begin position="301"/>
        <end position="319"/>
    </location>
</feature>
<dbReference type="GO" id="GO:0033214">
    <property type="term" value="P:siderophore-iron import into cell"/>
    <property type="evidence" value="ECO:0007669"/>
    <property type="project" value="TreeGrafter"/>
</dbReference>
<evidence type="ECO:0000313" key="9">
    <source>
        <dbReference type="EMBL" id="ALX05356.1"/>
    </source>
</evidence>
<evidence type="ECO:0000256" key="7">
    <source>
        <dbReference type="ARBA" id="ARBA00023136"/>
    </source>
</evidence>
<dbReference type="PROSITE" id="PS51257">
    <property type="entry name" value="PROKAR_LIPOPROTEIN"/>
    <property type="match status" value="1"/>
</dbReference>
<sequence>MRRGALLLGLVVVLACTAALSVVLGVRANEVSDVWDVLTGRGDEYLGRIVGARVPRTVVGAVVGAALATAGLLIQAVTRNPLAEPGLLGVSMGASAAIVTATAFLGLGTGTAMVWVAIPGALLAVAVVYALGRRAGGESVVPLILAGAVVSAVLGAYVQAMILTRPDAFDSYRFWVVGSLAGVRWETLAMVAPVMLVGLLLTVLVAPGLNTVQLGDAVATSLGVRVAWVRLGALAAATLLAAAATAAAGPIVFVGLAVPHVVRALVASDLRWQVPVALLLGATLLVGSDVLARVVARPTELMVGVVTAFLGAPFLLAAVRRTRVAA</sequence>
<dbReference type="PATRIC" id="fig|2041.4.peg.2485"/>
<dbReference type="STRING" id="2041.AERYTH_11920"/>
<dbReference type="OrthoDB" id="9782305at2"/>
<evidence type="ECO:0000256" key="8">
    <source>
        <dbReference type="SAM" id="Phobius"/>
    </source>
</evidence>
<comment type="subcellular location">
    <subcellularLocation>
        <location evidence="1">Cell membrane</location>
        <topology evidence="1">Multi-pass membrane protein</topology>
    </subcellularLocation>
</comment>
<evidence type="ECO:0000256" key="5">
    <source>
        <dbReference type="ARBA" id="ARBA00022692"/>
    </source>
</evidence>
<feature type="transmembrane region" description="Helical" evidence="8">
    <location>
        <begin position="143"/>
        <end position="163"/>
    </location>
</feature>
<dbReference type="PANTHER" id="PTHR30472">
    <property type="entry name" value="FERRIC ENTEROBACTIN TRANSPORT SYSTEM PERMEASE PROTEIN"/>
    <property type="match status" value="1"/>
</dbReference>
<dbReference type="InterPro" id="IPR000522">
    <property type="entry name" value="ABC_transptr_permease_BtuC"/>
</dbReference>
<dbReference type="CDD" id="cd06550">
    <property type="entry name" value="TM_ABC_iron-siderophores_like"/>
    <property type="match status" value="1"/>
</dbReference>
<dbReference type="Gene3D" id="1.10.3470.10">
    <property type="entry name" value="ABC transporter involved in vitamin B12 uptake, BtuC"/>
    <property type="match status" value="1"/>
</dbReference>
<evidence type="ECO:0000256" key="2">
    <source>
        <dbReference type="ARBA" id="ARBA00007935"/>
    </source>
</evidence>
<organism evidence="9 10">
    <name type="scientific">Aeromicrobium erythreum</name>
    <dbReference type="NCBI Taxonomy" id="2041"/>
    <lineage>
        <taxon>Bacteria</taxon>
        <taxon>Bacillati</taxon>
        <taxon>Actinomycetota</taxon>
        <taxon>Actinomycetes</taxon>
        <taxon>Propionibacteriales</taxon>
        <taxon>Nocardioidaceae</taxon>
        <taxon>Aeromicrobium</taxon>
    </lineage>
</organism>
<evidence type="ECO:0000313" key="10">
    <source>
        <dbReference type="Proteomes" id="UP000067689"/>
    </source>
</evidence>
<dbReference type="SUPFAM" id="SSF81345">
    <property type="entry name" value="ABC transporter involved in vitamin B12 uptake, BtuC"/>
    <property type="match status" value="1"/>
</dbReference>
<evidence type="ECO:0000256" key="3">
    <source>
        <dbReference type="ARBA" id="ARBA00022448"/>
    </source>
</evidence>
<feature type="transmembrane region" description="Helical" evidence="8">
    <location>
        <begin position="227"/>
        <end position="252"/>
    </location>
</feature>
<reference evidence="9 10" key="1">
    <citation type="journal article" date="1991" name="Int. J. Syst. Bacteriol.">
        <title>Description of the erythromycin-producing bacterium Arthrobacter sp. strain NRRL B-3381 as Aeromicrobium erythreum gen. nov., sp. nov.</title>
        <authorList>
            <person name="Miller E.S."/>
            <person name="Woese C.R."/>
            <person name="Brenner S."/>
        </authorList>
    </citation>
    <scope>NUCLEOTIDE SEQUENCE [LARGE SCALE GENOMIC DNA]</scope>
    <source>
        <strain evidence="9 10">AR18</strain>
    </source>
</reference>
<dbReference type="KEGG" id="aer:AERYTH_11920"/>
<gene>
    <name evidence="9" type="ORF">AERYTH_11920</name>
</gene>
<dbReference type="Proteomes" id="UP000067689">
    <property type="component" value="Chromosome"/>
</dbReference>
<feature type="transmembrane region" description="Helical" evidence="8">
    <location>
        <begin position="183"/>
        <end position="206"/>
    </location>
</feature>
<feature type="transmembrane region" description="Helical" evidence="8">
    <location>
        <begin position="86"/>
        <end position="106"/>
    </location>
</feature>
<keyword evidence="5 8" id="KW-0812">Transmembrane</keyword>
<proteinExistence type="inferred from homology"/>
<feature type="transmembrane region" description="Helical" evidence="8">
    <location>
        <begin position="52"/>
        <end position="74"/>
    </location>
</feature>
<feature type="transmembrane region" description="Helical" evidence="8">
    <location>
        <begin position="112"/>
        <end position="131"/>
    </location>
</feature>
<name>A0A0U4CRW3_9ACTN</name>
<dbReference type="FunFam" id="1.10.3470.10:FF:000001">
    <property type="entry name" value="Vitamin B12 ABC transporter permease BtuC"/>
    <property type="match status" value="1"/>
</dbReference>
<evidence type="ECO:0000256" key="6">
    <source>
        <dbReference type="ARBA" id="ARBA00022989"/>
    </source>
</evidence>
<protein>
    <submittedName>
        <fullName evidence="9">Iron ABC transporter permease</fullName>
    </submittedName>
</protein>
<dbReference type="InterPro" id="IPR037294">
    <property type="entry name" value="ABC_BtuC-like"/>
</dbReference>
<dbReference type="GO" id="GO:0005886">
    <property type="term" value="C:plasma membrane"/>
    <property type="evidence" value="ECO:0007669"/>
    <property type="project" value="UniProtKB-SubCell"/>
</dbReference>
<feature type="transmembrane region" description="Helical" evidence="8">
    <location>
        <begin position="272"/>
        <end position="292"/>
    </location>
</feature>
<evidence type="ECO:0000256" key="1">
    <source>
        <dbReference type="ARBA" id="ARBA00004651"/>
    </source>
</evidence>
<accession>A0A0U4CRW3</accession>
<dbReference type="PANTHER" id="PTHR30472:SF1">
    <property type="entry name" value="FE(3+) DICITRATE TRANSPORT SYSTEM PERMEASE PROTEIN FECC-RELATED"/>
    <property type="match status" value="1"/>
</dbReference>
<keyword evidence="7 8" id="KW-0472">Membrane</keyword>
<keyword evidence="3" id="KW-0813">Transport</keyword>
<dbReference type="EMBL" id="CP011502">
    <property type="protein sequence ID" value="ALX05356.1"/>
    <property type="molecule type" value="Genomic_DNA"/>
</dbReference>
<comment type="similarity">
    <text evidence="2">Belongs to the binding-protein-dependent transport system permease family. FecCD subfamily.</text>
</comment>
<keyword evidence="10" id="KW-1185">Reference proteome</keyword>
<dbReference type="Pfam" id="PF01032">
    <property type="entry name" value="FecCD"/>
    <property type="match status" value="1"/>
</dbReference>
<evidence type="ECO:0000256" key="4">
    <source>
        <dbReference type="ARBA" id="ARBA00022475"/>
    </source>
</evidence>
<dbReference type="AlphaFoldDB" id="A0A0U4CRW3"/>
<dbReference type="RefSeq" id="WP_067858932.1">
    <property type="nucleotide sequence ID" value="NZ_CP011502.1"/>
</dbReference>
<dbReference type="GO" id="GO:0022857">
    <property type="term" value="F:transmembrane transporter activity"/>
    <property type="evidence" value="ECO:0007669"/>
    <property type="project" value="InterPro"/>
</dbReference>
<keyword evidence="4" id="KW-1003">Cell membrane</keyword>
<keyword evidence="6 8" id="KW-1133">Transmembrane helix</keyword>